<evidence type="ECO:0000256" key="2">
    <source>
        <dbReference type="SAM" id="SignalP"/>
    </source>
</evidence>
<evidence type="ECO:0000313" key="5">
    <source>
        <dbReference type="Proteomes" id="UP000481583"/>
    </source>
</evidence>
<gene>
    <name evidence="4" type="ORF">G5C51_15850</name>
</gene>
<dbReference type="Proteomes" id="UP000481583">
    <property type="component" value="Unassembled WGS sequence"/>
</dbReference>
<feature type="signal peptide" evidence="2">
    <location>
        <begin position="1"/>
        <end position="17"/>
    </location>
</feature>
<dbReference type="InterPro" id="IPR029058">
    <property type="entry name" value="AB_hydrolase_fold"/>
</dbReference>
<dbReference type="PANTHER" id="PTHR48081">
    <property type="entry name" value="AB HYDROLASE SUPERFAMILY PROTEIN C4A8.06C"/>
    <property type="match status" value="1"/>
</dbReference>
<dbReference type="EMBL" id="JAAKZV010000060">
    <property type="protein sequence ID" value="NGN65364.1"/>
    <property type="molecule type" value="Genomic_DNA"/>
</dbReference>
<dbReference type="Gene3D" id="3.40.50.1820">
    <property type="entry name" value="alpha/beta hydrolase"/>
    <property type="match status" value="1"/>
</dbReference>
<evidence type="ECO:0000313" key="4">
    <source>
        <dbReference type="EMBL" id="NGN65364.1"/>
    </source>
</evidence>
<dbReference type="Pfam" id="PF20434">
    <property type="entry name" value="BD-FAE"/>
    <property type="match status" value="1"/>
</dbReference>
<comment type="caution">
    <text evidence="4">The sequence shown here is derived from an EMBL/GenBank/DDBJ whole genome shotgun (WGS) entry which is preliminary data.</text>
</comment>
<dbReference type="RefSeq" id="WP_165237719.1">
    <property type="nucleotide sequence ID" value="NZ_JAAKZV010000060.1"/>
</dbReference>
<keyword evidence="1 4" id="KW-0378">Hydrolase</keyword>
<proteinExistence type="predicted"/>
<keyword evidence="2" id="KW-0732">Signal</keyword>
<keyword evidence="5" id="KW-1185">Reference proteome</keyword>
<dbReference type="GO" id="GO:0016787">
    <property type="term" value="F:hydrolase activity"/>
    <property type="evidence" value="ECO:0007669"/>
    <property type="project" value="UniProtKB-KW"/>
</dbReference>
<dbReference type="InterPro" id="IPR049492">
    <property type="entry name" value="BD-FAE-like_dom"/>
</dbReference>
<feature type="domain" description="BD-FAE-like" evidence="3">
    <location>
        <begin position="61"/>
        <end position="163"/>
    </location>
</feature>
<dbReference type="InterPro" id="IPR050300">
    <property type="entry name" value="GDXG_lipolytic_enzyme"/>
</dbReference>
<reference evidence="4 5" key="1">
    <citation type="submission" date="2020-02" db="EMBL/GenBank/DDBJ databases">
        <title>Whole-genome analyses of novel actinobacteria.</title>
        <authorList>
            <person name="Sahin N."/>
        </authorList>
    </citation>
    <scope>NUCLEOTIDE SEQUENCE [LARGE SCALE GENOMIC DNA]</scope>
    <source>
        <strain evidence="4 5">A7024</strain>
    </source>
</reference>
<protein>
    <submittedName>
        <fullName evidence="4">Alpha/beta hydrolase</fullName>
    </submittedName>
</protein>
<evidence type="ECO:0000256" key="1">
    <source>
        <dbReference type="ARBA" id="ARBA00022801"/>
    </source>
</evidence>
<feature type="chain" id="PRO_5038733246" evidence="2">
    <location>
        <begin position="18"/>
        <end position="302"/>
    </location>
</feature>
<dbReference type="AlphaFoldDB" id="A0A6G4TZP1"/>
<dbReference type="SUPFAM" id="SSF53474">
    <property type="entry name" value="alpha/beta-Hydrolases"/>
    <property type="match status" value="1"/>
</dbReference>
<name>A0A6G4TZP1_9ACTN</name>
<accession>A0A6G4TZP1</accession>
<organism evidence="4 5">
    <name type="scientific">Streptomyces coryli</name>
    <dbReference type="NCBI Taxonomy" id="1128680"/>
    <lineage>
        <taxon>Bacteria</taxon>
        <taxon>Bacillati</taxon>
        <taxon>Actinomycetota</taxon>
        <taxon>Actinomycetes</taxon>
        <taxon>Kitasatosporales</taxon>
        <taxon>Streptomycetaceae</taxon>
        <taxon>Streptomyces</taxon>
    </lineage>
</organism>
<sequence>MLALGLLLALLPVSHSAGLPHEDPPPDPRAAPVSVPEGALHHATRSYGPHPRQRLTAYWHPHGGAPRAGVVIVHGGYWAKDTDWSGWARTYAAAGYAVFDLYYRLNSDAVWPAQRDDVLRALRWIRGHAAEYGLAKDRMVLLGSSAGGQIAASVGTYGAGRELAAGVVALSPVASPYRAWLDGGRQGASADQRKLRRNAELLTGCAPRRADAGCWDAWRSTVVKNTASGADDAPMLLVHSAHDWVSVRHSTELAMAQWGQGMSRADLTLDVVPGGAHGMALLEDRRVRGRVDAWIRARTELF</sequence>
<evidence type="ECO:0000259" key="3">
    <source>
        <dbReference type="Pfam" id="PF20434"/>
    </source>
</evidence>